<dbReference type="EMBL" id="JANPWB010000004">
    <property type="protein sequence ID" value="KAJ1194371.1"/>
    <property type="molecule type" value="Genomic_DNA"/>
</dbReference>
<reference evidence="2" key="1">
    <citation type="journal article" date="2022" name="bioRxiv">
        <title>Sequencing and chromosome-scale assembly of the giantPleurodeles waltlgenome.</title>
        <authorList>
            <person name="Brown T."/>
            <person name="Elewa A."/>
            <person name="Iarovenko S."/>
            <person name="Subramanian E."/>
            <person name="Araus A.J."/>
            <person name="Petzold A."/>
            <person name="Susuki M."/>
            <person name="Suzuki K.-i.T."/>
            <person name="Hayashi T."/>
            <person name="Toyoda A."/>
            <person name="Oliveira C."/>
            <person name="Osipova E."/>
            <person name="Leigh N.D."/>
            <person name="Simon A."/>
            <person name="Yun M.H."/>
        </authorList>
    </citation>
    <scope>NUCLEOTIDE SEQUENCE</scope>
    <source>
        <strain evidence="2">20211129_DDA</strain>
        <tissue evidence="2">Liver</tissue>
    </source>
</reference>
<feature type="compositionally biased region" description="Low complexity" evidence="1">
    <location>
        <begin position="100"/>
        <end position="116"/>
    </location>
</feature>
<dbReference type="Proteomes" id="UP001066276">
    <property type="component" value="Chromosome 2_2"/>
</dbReference>
<accession>A0AAV7V0M8</accession>
<proteinExistence type="predicted"/>
<protein>
    <submittedName>
        <fullName evidence="2">Uncharacterized protein</fullName>
    </submittedName>
</protein>
<dbReference type="AlphaFoldDB" id="A0AAV7V0M8"/>
<feature type="region of interest" description="Disordered" evidence="1">
    <location>
        <begin position="89"/>
        <end position="130"/>
    </location>
</feature>
<comment type="caution">
    <text evidence="2">The sequence shown here is derived from an EMBL/GenBank/DDBJ whole genome shotgun (WGS) entry which is preliminary data.</text>
</comment>
<keyword evidence="3" id="KW-1185">Reference proteome</keyword>
<sequence>MMRILIKHSYQKVGKLQAEIEKMEKEVETMTPKDAIKKNYEILDKVMEEHQVYLRDKKRWKIKRDDMDYKEGRVYTFAHTHDNVRTSTLNRKTREDTMESDSASMSSVTSAESVSSNSGAPMTCTPQGSSSFSVEMERICLGTKLMQRGQRSEEVGSDGYKNKASEGQGVQTRSKKIS</sequence>
<feature type="compositionally biased region" description="Polar residues" evidence="1">
    <location>
        <begin position="117"/>
        <end position="130"/>
    </location>
</feature>
<gene>
    <name evidence="2" type="ORF">NDU88_003660</name>
</gene>
<evidence type="ECO:0000256" key="1">
    <source>
        <dbReference type="SAM" id="MobiDB-lite"/>
    </source>
</evidence>
<evidence type="ECO:0000313" key="3">
    <source>
        <dbReference type="Proteomes" id="UP001066276"/>
    </source>
</evidence>
<organism evidence="2 3">
    <name type="scientific">Pleurodeles waltl</name>
    <name type="common">Iberian ribbed newt</name>
    <dbReference type="NCBI Taxonomy" id="8319"/>
    <lineage>
        <taxon>Eukaryota</taxon>
        <taxon>Metazoa</taxon>
        <taxon>Chordata</taxon>
        <taxon>Craniata</taxon>
        <taxon>Vertebrata</taxon>
        <taxon>Euteleostomi</taxon>
        <taxon>Amphibia</taxon>
        <taxon>Batrachia</taxon>
        <taxon>Caudata</taxon>
        <taxon>Salamandroidea</taxon>
        <taxon>Salamandridae</taxon>
        <taxon>Pleurodelinae</taxon>
        <taxon>Pleurodeles</taxon>
    </lineage>
</organism>
<feature type="compositionally biased region" description="Basic and acidic residues" evidence="1">
    <location>
        <begin position="150"/>
        <end position="164"/>
    </location>
</feature>
<name>A0AAV7V0M8_PLEWA</name>
<evidence type="ECO:0000313" key="2">
    <source>
        <dbReference type="EMBL" id="KAJ1194371.1"/>
    </source>
</evidence>
<feature type="region of interest" description="Disordered" evidence="1">
    <location>
        <begin position="145"/>
        <end position="178"/>
    </location>
</feature>